<proteinExistence type="predicted"/>
<evidence type="ECO:0000313" key="2">
    <source>
        <dbReference type="EMBL" id="NSJ87506.1"/>
    </source>
</evidence>
<keyword evidence="3" id="KW-1185">Reference proteome</keyword>
<gene>
    <name evidence="2" type="ORF">G5A70_15335</name>
</gene>
<sequence>MVVFTCYDNFESMMTCIYDAWAARLGHSNIRLQTEPVGNLELFCEYRHIDTEMEKVQKVIRSIHKKISFQAYQYVYAASLSSHEEKLDRIYRFLVLGFACGNAVLDMLHQPEVQAIFELQRSVYNETHKFREFVRFDRLENQILFSVIEPKSHVLTLLAPHFEDRMPSEDWIITDKNRLLAVVHPKNQEAFLTPITPQELAYMESVRNKKDSYTRLWKTFFDSVSIKERANAKCQRNFLPLWYRKNMTEFTEE</sequence>
<dbReference type="RefSeq" id="WP_173750316.1">
    <property type="nucleotide sequence ID" value="NZ_JAAITA010000045.1"/>
</dbReference>
<reference evidence="2 3" key="1">
    <citation type="journal article" date="2020" name="Cell Host Microbe">
        <title>Functional and Genomic Variation between Human-Derived Isolates of Lachnospiraceae Reveals Inter- and Intra-Species Diversity.</title>
        <authorList>
            <person name="Sorbara M.T."/>
            <person name="Littmann E.R."/>
            <person name="Fontana E."/>
            <person name="Moody T.U."/>
            <person name="Kohout C.E."/>
            <person name="Gjonbalaj M."/>
            <person name="Eaton V."/>
            <person name="Seok R."/>
            <person name="Leiner I.M."/>
            <person name="Pamer E.G."/>
        </authorList>
    </citation>
    <scope>NUCLEOTIDE SEQUENCE [LARGE SCALE GENOMIC DNA]</scope>
    <source>
        <strain evidence="2 3">MSK.15.26</strain>
    </source>
</reference>
<dbReference type="EMBL" id="JAAITA010000045">
    <property type="protein sequence ID" value="NSJ87506.1"/>
    <property type="molecule type" value="Genomic_DNA"/>
</dbReference>
<feature type="domain" description="DUF4130" evidence="1">
    <location>
        <begin position="85"/>
        <end position="249"/>
    </location>
</feature>
<comment type="caution">
    <text evidence="2">The sequence shown here is derived from an EMBL/GenBank/DDBJ whole genome shotgun (WGS) entry which is preliminary data.</text>
</comment>
<accession>A0ABX2IAM3</accession>
<dbReference type="InterPro" id="IPR023875">
    <property type="entry name" value="DNA_repair_put"/>
</dbReference>
<evidence type="ECO:0000259" key="1">
    <source>
        <dbReference type="Pfam" id="PF13566"/>
    </source>
</evidence>
<protein>
    <submittedName>
        <fullName evidence="2">DNA metabolism protein</fullName>
    </submittedName>
</protein>
<dbReference type="InterPro" id="IPR025404">
    <property type="entry name" value="DUF4130"/>
</dbReference>
<dbReference type="Pfam" id="PF13566">
    <property type="entry name" value="DUF4130"/>
    <property type="match status" value="1"/>
</dbReference>
<name>A0ABX2IAM3_BLAHA</name>
<evidence type="ECO:0000313" key="3">
    <source>
        <dbReference type="Proteomes" id="UP000822142"/>
    </source>
</evidence>
<dbReference type="Proteomes" id="UP000822142">
    <property type="component" value="Unassembled WGS sequence"/>
</dbReference>
<organism evidence="2 3">
    <name type="scientific">Blautia hansenii</name>
    <name type="common">Ruminococcus hansenii</name>
    <dbReference type="NCBI Taxonomy" id="1322"/>
    <lineage>
        <taxon>Bacteria</taxon>
        <taxon>Bacillati</taxon>
        <taxon>Bacillota</taxon>
        <taxon>Clostridia</taxon>
        <taxon>Lachnospirales</taxon>
        <taxon>Lachnospiraceae</taxon>
        <taxon>Blautia</taxon>
    </lineage>
</organism>
<dbReference type="NCBIfam" id="TIGR03915">
    <property type="entry name" value="SAM_7_link_chp"/>
    <property type="match status" value="1"/>
</dbReference>